<sequence>MKATLGSKIPPSQAMATAILAWLRKFSTEDQQICRFKASVHIFVLGSDFSPGNFSPQLLFELRPYLHDSNTIIPSCTTTEEGTMPAYMAQQLWCASLEPFAGANNNNATACIQSAQRKLAQMKCPQNFWITEISIHLIHDTGTWCNK</sequence>
<accession>A0ACC2RZU4</accession>
<dbReference type="EMBL" id="QTSX02006393">
    <property type="protein sequence ID" value="KAJ9055651.1"/>
    <property type="molecule type" value="Genomic_DNA"/>
</dbReference>
<gene>
    <name evidence="1" type="ORF">DSO57_1001631</name>
</gene>
<protein>
    <submittedName>
        <fullName evidence="1">Uncharacterized protein</fullName>
    </submittedName>
</protein>
<dbReference type="Proteomes" id="UP001165960">
    <property type="component" value="Unassembled WGS sequence"/>
</dbReference>
<evidence type="ECO:0000313" key="1">
    <source>
        <dbReference type="EMBL" id="KAJ9055651.1"/>
    </source>
</evidence>
<keyword evidence="2" id="KW-1185">Reference proteome</keyword>
<reference evidence="1" key="1">
    <citation type="submission" date="2022-04" db="EMBL/GenBank/DDBJ databases">
        <title>Genome of the entomopathogenic fungus Entomophthora muscae.</title>
        <authorList>
            <person name="Elya C."/>
            <person name="Lovett B.R."/>
            <person name="Lee E."/>
            <person name="Macias A.M."/>
            <person name="Hajek A.E."/>
            <person name="De Bivort B.L."/>
            <person name="Kasson M.T."/>
            <person name="De Fine Licht H.H."/>
            <person name="Stajich J.E."/>
        </authorList>
    </citation>
    <scope>NUCLEOTIDE SEQUENCE</scope>
    <source>
        <strain evidence="1">Berkeley</strain>
    </source>
</reference>
<name>A0ACC2RZU4_9FUNG</name>
<organism evidence="1 2">
    <name type="scientific">Entomophthora muscae</name>
    <dbReference type="NCBI Taxonomy" id="34485"/>
    <lineage>
        <taxon>Eukaryota</taxon>
        <taxon>Fungi</taxon>
        <taxon>Fungi incertae sedis</taxon>
        <taxon>Zoopagomycota</taxon>
        <taxon>Entomophthoromycotina</taxon>
        <taxon>Entomophthoromycetes</taxon>
        <taxon>Entomophthorales</taxon>
        <taxon>Entomophthoraceae</taxon>
        <taxon>Entomophthora</taxon>
    </lineage>
</organism>
<proteinExistence type="predicted"/>
<comment type="caution">
    <text evidence="1">The sequence shown here is derived from an EMBL/GenBank/DDBJ whole genome shotgun (WGS) entry which is preliminary data.</text>
</comment>
<evidence type="ECO:0000313" key="2">
    <source>
        <dbReference type="Proteomes" id="UP001165960"/>
    </source>
</evidence>